<accession>A0A6J5MT06</accession>
<dbReference type="Pfam" id="PF09588">
    <property type="entry name" value="YqaJ"/>
    <property type="match status" value="1"/>
</dbReference>
<dbReference type="SUPFAM" id="SSF52980">
    <property type="entry name" value="Restriction endonuclease-like"/>
    <property type="match status" value="1"/>
</dbReference>
<organism evidence="2">
    <name type="scientific">uncultured Caudovirales phage</name>
    <dbReference type="NCBI Taxonomy" id="2100421"/>
    <lineage>
        <taxon>Viruses</taxon>
        <taxon>Duplodnaviria</taxon>
        <taxon>Heunggongvirae</taxon>
        <taxon>Uroviricota</taxon>
        <taxon>Caudoviricetes</taxon>
        <taxon>Peduoviridae</taxon>
        <taxon>Maltschvirus</taxon>
        <taxon>Maltschvirus maltsch</taxon>
    </lineage>
</organism>
<name>A0A6J5MT06_9CAUD</name>
<dbReference type="InterPro" id="IPR051703">
    <property type="entry name" value="NF-kappa-B_Signaling_Reg"/>
</dbReference>
<dbReference type="InterPro" id="IPR011604">
    <property type="entry name" value="PDDEXK-like_dom_sf"/>
</dbReference>
<dbReference type="PANTHER" id="PTHR46609:SF6">
    <property type="entry name" value="EXONUCLEASE, PHAGE-TYPE_RECB, C-TERMINAL DOMAIN-CONTAINING PROTEIN-RELATED"/>
    <property type="match status" value="1"/>
</dbReference>
<feature type="domain" description="YqaJ viral recombinase" evidence="1">
    <location>
        <begin position="25"/>
        <end position="155"/>
    </location>
</feature>
<keyword evidence="2" id="KW-0378">Hydrolase</keyword>
<dbReference type="GO" id="GO:0004519">
    <property type="term" value="F:endonuclease activity"/>
    <property type="evidence" value="ECO:0007669"/>
    <property type="project" value="UniProtKB-KW"/>
</dbReference>
<dbReference type="InterPro" id="IPR019080">
    <property type="entry name" value="YqaJ_viral_recombinase"/>
</dbReference>
<keyword evidence="2" id="KW-0255">Endonuclease</keyword>
<dbReference type="InterPro" id="IPR017482">
    <property type="entry name" value="Lambda-type_endonuclease"/>
</dbReference>
<dbReference type="Gene3D" id="3.90.320.10">
    <property type="match status" value="1"/>
</dbReference>
<dbReference type="NCBIfam" id="TIGR03033">
    <property type="entry name" value="phage_rel_nuc"/>
    <property type="match status" value="1"/>
</dbReference>
<reference evidence="2" key="1">
    <citation type="submission" date="2020-04" db="EMBL/GenBank/DDBJ databases">
        <authorList>
            <person name="Chiriac C."/>
            <person name="Salcher M."/>
            <person name="Ghai R."/>
            <person name="Kavagutti S V."/>
        </authorList>
    </citation>
    <scope>NUCLEOTIDE SEQUENCE</scope>
</reference>
<evidence type="ECO:0000259" key="1">
    <source>
        <dbReference type="Pfam" id="PF09588"/>
    </source>
</evidence>
<protein>
    <submittedName>
        <fullName evidence="2">COG5377 Phage-related protein, predicted endonuclease</fullName>
    </submittedName>
</protein>
<dbReference type="InterPro" id="IPR011335">
    <property type="entry name" value="Restrct_endonuc-II-like"/>
</dbReference>
<dbReference type="EMBL" id="LR796521">
    <property type="protein sequence ID" value="CAB4149562.1"/>
    <property type="molecule type" value="Genomic_DNA"/>
</dbReference>
<sequence>MNITEKIEALGFGKYLGTFEPNSPEWHQARQGIGGSDIGALMDKSPFKSAFQLWAEKTGQLSDDIEPSMPMKLGTAFEPAIRQLFQDENKDWLTVHETGTWQSVANPILKANPDGIIEWKDGELGVLEIKFTRQYWDELPEHYNLQVQHYLQVLGLKRGLVIAVAGGDWKEFDVVWDDSLTRDMKRRVEAFSDLVEAKEPPSYDGSDSTYETVRELSEGLEDGEIELGAMWSNLVSTKSEADYWANALQAQKSAVLAFMNGIKYGLYQGEKVIALQARNGKPFITFK</sequence>
<keyword evidence="2" id="KW-0540">Nuclease</keyword>
<evidence type="ECO:0000313" key="2">
    <source>
        <dbReference type="EMBL" id="CAB4149562.1"/>
    </source>
</evidence>
<dbReference type="PANTHER" id="PTHR46609">
    <property type="entry name" value="EXONUCLEASE, PHAGE-TYPE/RECB, C-TERMINAL DOMAIN-CONTAINING PROTEIN"/>
    <property type="match status" value="1"/>
</dbReference>
<gene>
    <name evidence="2" type="ORF">UFOVP545_8</name>
</gene>
<proteinExistence type="predicted"/>